<organism evidence="5 6">
    <name type="scientific">Pseudozyma antarctica</name>
    <name type="common">Yeast</name>
    <name type="synonym">Candida antarctica</name>
    <dbReference type="NCBI Taxonomy" id="84753"/>
    <lineage>
        <taxon>Eukaryota</taxon>
        <taxon>Fungi</taxon>
        <taxon>Dikarya</taxon>
        <taxon>Basidiomycota</taxon>
        <taxon>Ustilaginomycotina</taxon>
        <taxon>Ustilaginomycetes</taxon>
        <taxon>Ustilaginales</taxon>
        <taxon>Ustilaginaceae</taxon>
        <taxon>Moesziomyces</taxon>
    </lineage>
</organism>
<reference evidence="6" key="1">
    <citation type="journal article" date="2014" name="Genome Announc.">
        <title>Draft Genome Sequence of the Yeast Pseudozyma antarctica Type Strain JCM10317, a Producer of the Glycolipid Biosurfactants, Mannosylerythritol Lipids.</title>
        <authorList>
            <person name="Saika A."/>
            <person name="Koike H."/>
            <person name="Hori T."/>
            <person name="Fukuoka T."/>
            <person name="Sato S."/>
            <person name="Habe H."/>
            <person name="Kitamoto D."/>
            <person name="Morita T."/>
        </authorList>
    </citation>
    <scope>NUCLEOTIDE SEQUENCE [LARGE SCALE GENOMIC DNA]</scope>
    <source>
        <strain evidence="6">JCM 10317</strain>
    </source>
</reference>
<proteinExistence type="predicted"/>
<keyword evidence="4" id="KW-0472">Membrane</keyword>
<dbReference type="SUPFAM" id="SSF103473">
    <property type="entry name" value="MFS general substrate transporter"/>
    <property type="match status" value="2"/>
</dbReference>
<dbReference type="GeneID" id="26306686"/>
<evidence type="ECO:0000256" key="2">
    <source>
        <dbReference type="ARBA" id="ARBA00022692"/>
    </source>
</evidence>
<keyword evidence="3" id="KW-1133">Transmembrane helix</keyword>
<dbReference type="GO" id="GO:0005886">
    <property type="term" value="C:plasma membrane"/>
    <property type="evidence" value="ECO:0007669"/>
    <property type="project" value="TreeGrafter"/>
</dbReference>
<evidence type="ECO:0000313" key="6">
    <source>
        <dbReference type="Proteomes" id="UP000053758"/>
    </source>
</evidence>
<dbReference type="InterPro" id="IPR036259">
    <property type="entry name" value="MFS_trans_sf"/>
</dbReference>
<gene>
    <name evidence="5" type="ORF">PAN0_019d5865</name>
</gene>
<dbReference type="OrthoDB" id="2241241at2759"/>
<dbReference type="Proteomes" id="UP000053758">
    <property type="component" value="Unassembled WGS sequence"/>
</dbReference>
<accession>A0A081CLU1</accession>
<dbReference type="InterPro" id="IPR020846">
    <property type="entry name" value="MFS_dom"/>
</dbReference>
<dbReference type="PANTHER" id="PTHR23501:SF58">
    <property type="entry name" value="LOW AFFINITY HEME TRANSPORTER STR3"/>
    <property type="match status" value="1"/>
</dbReference>
<dbReference type="RefSeq" id="XP_014654285.1">
    <property type="nucleotide sequence ID" value="XM_014798799.1"/>
</dbReference>
<evidence type="ECO:0000256" key="1">
    <source>
        <dbReference type="ARBA" id="ARBA00004141"/>
    </source>
</evidence>
<dbReference type="AlphaFoldDB" id="A0A081CLU1"/>
<dbReference type="InterPro" id="IPR011701">
    <property type="entry name" value="MFS"/>
</dbReference>
<protein>
    <submittedName>
        <fullName evidence="5">MFS general substrate transporter</fullName>
    </submittedName>
</protein>
<dbReference type="Pfam" id="PF07690">
    <property type="entry name" value="MFS_1"/>
    <property type="match status" value="1"/>
</dbReference>
<dbReference type="PROSITE" id="PS50850">
    <property type="entry name" value="MFS"/>
    <property type="match status" value="1"/>
</dbReference>
<name>A0A081CLU1_PSEA2</name>
<comment type="subcellular location">
    <subcellularLocation>
        <location evidence="1">Membrane</location>
        <topology evidence="1">Multi-pass membrane protein</topology>
    </subcellularLocation>
</comment>
<evidence type="ECO:0000256" key="3">
    <source>
        <dbReference type="ARBA" id="ARBA00022989"/>
    </source>
</evidence>
<dbReference type="GO" id="GO:0022857">
    <property type="term" value="F:transmembrane transporter activity"/>
    <property type="evidence" value="ECO:0007669"/>
    <property type="project" value="InterPro"/>
</dbReference>
<evidence type="ECO:0000256" key="4">
    <source>
        <dbReference type="ARBA" id="ARBA00023136"/>
    </source>
</evidence>
<keyword evidence="6" id="KW-1185">Reference proteome</keyword>
<dbReference type="EMBL" id="DF830086">
    <property type="protein sequence ID" value="GAK67637.1"/>
    <property type="molecule type" value="Genomic_DNA"/>
</dbReference>
<evidence type="ECO:0000313" key="5">
    <source>
        <dbReference type="EMBL" id="GAK67637.1"/>
    </source>
</evidence>
<dbReference type="HOGENOM" id="CLU_012970_2_2_1"/>
<dbReference type="Gene3D" id="1.20.1250.20">
    <property type="entry name" value="MFS general substrate transporter like domains"/>
    <property type="match status" value="2"/>
</dbReference>
<sequence length="662" mass="72496">MSAKAQEHDKPESEPRVSSSSNNSPFKDDEAAVEQSTSVRGPSLMAKKDRVSAVRDADASSAHEGQQEGVSRIEALYRVFPRNHPVVWSLYASLAAVTICFSLDQSTTAAYQLYATNTLGNHGTLFGIIATVEAIINAVSKPFIAKICDIFSRQTAYLMVAIFYTVGFVICAASQTPAAFAVGRIITEVGQAGFDLVTDIVVADLSSLQWRGVATALTSFPFIFLPYCGSNIQARLAPPGYPEGWRWGYGMFAIMAPVCVTPIILVLTYSDRKARKAGELSFASSRLETQRAQEQGTLQVRRDSLKDRYANLIRLCKEMDLIGLFLLAMSFALILVPFSIYKTADKQWRNPSIIAMFVCGGIILAMFIAWEVLYATHPVMNKRVWYNRTFLLAVTIDIFYFMGGNIRSVYYATYVNVGTNLSSVNWGYVASALPTSALSLFGLLAGLYLRFFHRYKMLQICGLVIRIVAMGLYLYGRDRNLTTMVIVWAQILNSLGGACSVVGTRVASQASVPHQDLASIIAQLGLWTRLGGAIGSAIAAGIWTGTLDDHLAQTDLTPAQQKTVYGRPASAKTTFKWGTPLRNQIIAAMSQTMKPILIASLVLAFIPLFAGLVMPNFYLGRTQNAVDGTDNSGRVIESAEENPNAKINKKKSIFARFSFGKK</sequence>
<dbReference type="PANTHER" id="PTHR23501">
    <property type="entry name" value="MAJOR FACILITATOR SUPERFAMILY"/>
    <property type="match status" value="1"/>
</dbReference>
<keyword evidence="2" id="KW-0812">Transmembrane</keyword>